<proteinExistence type="predicted"/>
<dbReference type="PANTHER" id="PTHR22812">
    <property type="entry name" value="CHROMOBOX PROTEIN"/>
    <property type="match status" value="1"/>
</dbReference>
<keyword evidence="2" id="KW-0539">Nucleus</keyword>
<dbReference type="InterPro" id="IPR023780">
    <property type="entry name" value="Chromo_domain"/>
</dbReference>
<evidence type="ECO:0000313" key="5">
    <source>
        <dbReference type="Proteomes" id="UP000288716"/>
    </source>
</evidence>
<evidence type="ECO:0000313" key="4">
    <source>
        <dbReference type="EMBL" id="RWS19753.1"/>
    </source>
</evidence>
<feature type="domain" description="Chromo" evidence="3">
    <location>
        <begin position="1"/>
        <end position="38"/>
    </location>
</feature>
<dbReference type="EMBL" id="NCKV01023051">
    <property type="protein sequence ID" value="RWS19753.1"/>
    <property type="molecule type" value="Genomic_DNA"/>
</dbReference>
<dbReference type="SUPFAM" id="SSF54160">
    <property type="entry name" value="Chromo domain-like"/>
    <property type="match status" value="1"/>
</dbReference>
<dbReference type="GO" id="GO:0005694">
    <property type="term" value="C:chromosome"/>
    <property type="evidence" value="ECO:0007669"/>
    <property type="project" value="UniProtKB-ARBA"/>
</dbReference>
<dbReference type="PROSITE" id="PS00598">
    <property type="entry name" value="CHROMO_1"/>
    <property type="match status" value="1"/>
</dbReference>
<evidence type="ECO:0000256" key="2">
    <source>
        <dbReference type="ARBA" id="ARBA00023242"/>
    </source>
</evidence>
<name>A0A443RWJ8_9ACAR</name>
<dbReference type="Pfam" id="PF00385">
    <property type="entry name" value="Chromo"/>
    <property type="match status" value="1"/>
</dbReference>
<evidence type="ECO:0000256" key="1">
    <source>
        <dbReference type="ARBA" id="ARBA00004123"/>
    </source>
</evidence>
<dbReference type="PROSITE" id="PS50013">
    <property type="entry name" value="CHROMO_2"/>
    <property type="match status" value="1"/>
</dbReference>
<dbReference type="GO" id="GO:0005634">
    <property type="term" value="C:nucleus"/>
    <property type="evidence" value="ECO:0007669"/>
    <property type="project" value="UniProtKB-SubCell"/>
</dbReference>
<dbReference type="InterPro" id="IPR016197">
    <property type="entry name" value="Chromo-like_dom_sf"/>
</dbReference>
<dbReference type="VEuPathDB" id="VectorBase:LDEU012287"/>
<sequence length="117" mass="14106">MLNGVVQYLVKWRNYSDNQNTWEPMGNLDCSDLIAEYEFSRRVAKILGTRIDNNRMEFLIETHANKNNAAGVGWYKEKKLGNCSHYIQQFWDEFHRTRTSKFVYAYFHFNIMRIYYA</sequence>
<accession>A0A443RWJ8</accession>
<comment type="subcellular location">
    <subcellularLocation>
        <location evidence="1">Nucleus</location>
    </subcellularLocation>
</comment>
<dbReference type="InterPro" id="IPR051219">
    <property type="entry name" value="Heterochromatin_chromo-domain"/>
</dbReference>
<evidence type="ECO:0000259" key="3">
    <source>
        <dbReference type="PROSITE" id="PS50013"/>
    </source>
</evidence>
<dbReference type="Proteomes" id="UP000288716">
    <property type="component" value="Unassembled WGS sequence"/>
</dbReference>
<dbReference type="AlphaFoldDB" id="A0A443RWJ8"/>
<dbReference type="Gene3D" id="2.40.50.40">
    <property type="match status" value="1"/>
</dbReference>
<comment type="caution">
    <text evidence="4">The sequence shown here is derived from an EMBL/GenBank/DDBJ whole genome shotgun (WGS) entry which is preliminary data.</text>
</comment>
<dbReference type="InterPro" id="IPR000953">
    <property type="entry name" value="Chromo/chromo_shadow_dom"/>
</dbReference>
<protein>
    <submittedName>
        <fullName evidence="4">Chromobox protein 5-like protein</fullName>
    </submittedName>
</protein>
<dbReference type="InterPro" id="IPR023779">
    <property type="entry name" value="Chromodomain_CS"/>
</dbReference>
<reference evidence="4 5" key="1">
    <citation type="journal article" date="2018" name="Gigascience">
        <title>Genomes of trombidid mites reveal novel predicted allergens and laterally-transferred genes associated with secondary metabolism.</title>
        <authorList>
            <person name="Dong X."/>
            <person name="Chaisiri K."/>
            <person name="Xia D."/>
            <person name="Armstrong S.D."/>
            <person name="Fang Y."/>
            <person name="Donnelly M.J."/>
            <person name="Kadowaki T."/>
            <person name="McGarry J.W."/>
            <person name="Darby A.C."/>
            <person name="Makepeace B.L."/>
        </authorList>
    </citation>
    <scope>NUCLEOTIDE SEQUENCE [LARGE SCALE GENOMIC DNA]</scope>
    <source>
        <strain evidence="4">UoL-UT</strain>
    </source>
</reference>
<dbReference type="OrthoDB" id="273092at2759"/>
<organism evidence="4 5">
    <name type="scientific">Leptotrombidium deliense</name>
    <dbReference type="NCBI Taxonomy" id="299467"/>
    <lineage>
        <taxon>Eukaryota</taxon>
        <taxon>Metazoa</taxon>
        <taxon>Ecdysozoa</taxon>
        <taxon>Arthropoda</taxon>
        <taxon>Chelicerata</taxon>
        <taxon>Arachnida</taxon>
        <taxon>Acari</taxon>
        <taxon>Acariformes</taxon>
        <taxon>Trombidiformes</taxon>
        <taxon>Prostigmata</taxon>
        <taxon>Anystina</taxon>
        <taxon>Parasitengona</taxon>
        <taxon>Trombiculoidea</taxon>
        <taxon>Trombiculidae</taxon>
        <taxon>Leptotrombidium</taxon>
    </lineage>
</organism>
<gene>
    <name evidence="4" type="ORF">B4U80_02433</name>
</gene>
<keyword evidence="5" id="KW-1185">Reference proteome</keyword>
<dbReference type="STRING" id="299467.A0A443RWJ8"/>